<evidence type="ECO:0000256" key="2">
    <source>
        <dbReference type="ARBA" id="ARBA00013194"/>
    </source>
</evidence>
<dbReference type="EMBL" id="CAFBOL010000012">
    <property type="protein sequence ID" value="CAB4979511.1"/>
    <property type="molecule type" value="Genomic_DNA"/>
</dbReference>
<feature type="transmembrane region" description="Helical" evidence="5">
    <location>
        <begin position="32"/>
        <end position="54"/>
    </location>
</feature>
<dbReference type="InterPro" id="IPR044609">
    <property type="entry name" value="FKBP2/11"/>
</dbReference>
<evidence type="ECO:0000313" key="8">
    <source>
        <dbReference type="EMBL" id="CAB4742565.1"/>
    </source>
</evidence>
<keyword evidence="5" id="KW-0812">Transmembrane</keyword>
<sequence>MGTTKRERQKANRQLRLEELAKQARKNKTKRLGLRFVFLIGGVVAVVALIWFVGKDDNSSSTSTSTTVETTLLPLIAPAKPTVSIPTAPPTELKVTTLTEGSGAKAVAGDLVRVYYVGVLSKDGTEFDSNYAKGSTFDLTVGIGSVIKGWDQGLVGVQAGGRYQLDIPAELAYGAAGQGQIPADAPLTFVVDVMAVVPAAPVTTDTATATS</sequence>
<dbReference type="PANTHER" id="PTHR45779:SF7">
    <property type="entry name" value="PEPTIDYLPROLYL ISOMERASE"/>
    <property type="match status" value="1"/>
</dbReference>
<evidence type="ECO:0000256" key="1">
    <source>
        <dbReference type="ARBA" id="ARBA00000971"/>
    </source>
</evidence>
<keyword evidence="5" id="KW-0472">Membrane</keyword>
<dbReference type="EMBL" id="CAEZYF010000027">
    <property type="protein sequence ID" value="CAB4742565.1"/>
    <property type="molecule type" value="Genomic_DNA"/>
</dbReference>
<dbReference type="EMBL" id="CAFBIY010000014">
    <property type="protein sequence ID" value="CAB4847160.1"/>
    <property type="molecule type" value="Genomic_DNA"/>
</dbReference>
<reference evidence="7" key="1">
    <citation type="submission" date="2020-05" db="EMBL/GenBank/DDBJ databases">
        <authorList>
            <person name="Chiriac C."/>
            <person name="Salcher M."/>
            <person name="Ghai R."/>
            <person name="Kavagutti S V."/>
        </authorList>
    </citation>
    <scope>NUCLEOTIDE SEQUENCE</scope>
</reference>
<organism evidence="7">
    <name type="scientific">freshwater metagenome</name>
    <dbReference type="NCBI Taxonomy" id="449393"/>
    <lineage>
        <taxon>unclassified sequences</taxon>
        <taxon>metagenomes</taxon>
        <taxon>ecological metagenomes</taxon>
    </lineage>
</organism>
<dbReference type="Gene3D" id="3.10.50.40">
    <property type="match status" value="1"/>
</dbReference>
<dbReference type="EMBL" id="CAESGF010000023">
    <property type="protein sequence ID" value="CAB4365039.1"/>
    <property type="molecule type" value="Genomic_DNA"/>
</dbReference>
<dbReference type="PROSITE" id="PS50059">
    <property type="entry name" value="FKBP_PPIASE"/>
    <property type="match status" value="1"/>
</dbReference>
<dbReference type="InterPro" id="IPR046357">
    <property type="entry name" value="PPIase_dom_sf"/>
</dbReference>
<evidence type="ECO:0000313" key="9">
    <source>
        <dbReference type="EMBL" id="CAB4804667.1"/>
    </source>
</evidence>
<feature type="domain" description="PPIase FKBP-type" evidence="6">
    <location>
        <begin position="109"/>
        <end position="197"/>
    </location>
</feature>
<keyword evidence="3" id="KW-0697">Rotamase</keyword>
<keyword evidence="4" id="KW-0413">Isomerase</keyword>
<accession>A0A6J6AAG2</accession>
<proteinExistence type="predicted"/>
<evidence type="ECO:0000256" key="4">
    <source>
        <dbReference type="ARBA" id="ARBA00023235"/>
    </source>
</evidence>
<keyword evidence="5" id="KW-1133">Transmembrane helix</keyword>
<dbReference type="GO" id="GO:0003755">
    <property type="term" value="F:peptidyl-prolyl cis-trans isomerase activity"/>
    <property type="evidence" value="ECO:0007669"/>
    <property type="project" value="UniProtKB-KW"/>
</dbReference>
<dbReference type="EMBL" id="CAFAAV010000015">
    <property type="protein sequence ID" value="CAB4804667.1"/>
    <property type="molecule type" value="Genomic_DNA"/>
</dbReference>
<comment type="catalytic activity">
    <reaction evidence="1">
        <text>[protein]-peptidylproline (omega=180) = [protein]-peptidylproline (omega=0)</text>
        <dbReference type="Rhea" id="RHEA:16237"/>
        <dbReference type="Rhea" id="RHEA-COMP:10747"/>
        <dbReference type="Rhea" id="RHEA-COMP:10748"/>
        <dbReference type="ChEBI" id="CHEBI:83833"/>
        <dbReference type="ChEBI" id="CHEBI:83834"/>
        <dbReference type="EC" id="5.2.1.8"/>
    </reaction>
</comment>
<evidence type="ECO:0000256" key="3">
    <source>
        <dbReference type="ARBA" id="ARBA00023110"/>
    </source>
</evidence>
<evidence type="ECO:0000313" key="10">
    <source>
        <dbReference type="EMBL" id="CAB4847160.1"/>
    </source>
</evidence>
<evidence type="ECO:0000256" key="5">
    <source>
        <dbReference type="SAM" id="Phobius"/>
    </source>
</evidence>
<dbReference type="AlphaFoldDB" id="A0A6J6AAG2"/>
<dbReference type="EC" id="5.2.1.8" evidence="2"/>
<evidence type="ECO:0000259" key="6">
    <source>
        <dbReference type="PROSITE" id="PS50059"/>
    </source>
</evidence>
<protein>
    <recommendedName>
        <fullName evidence="2">peptidylprolyl isomerase</fullName>
        <ecNumber evidence="2">5.2.1.8</ecNumber>
    </recommendedName>
</protein>
<evidence type="ECO:0000313" key="7">
    <source>
        <dbReference type="EMBL" id="CAB4365039.1"/>
    </source>
</evidence>
<dbReference type="FunFam" id="3.10.50.40:FF:000006">
    <property type="entry name" value="Peptidyl-prolyl cis-trans isomerase"/>
    <property type="match status" value="1"/>
</dbReference>
<evidence type="ECO:0000313" key="12">
    <source>
        <dbReference type="EMBL" id="CAB4979511.1"/>
    </source>
</evidence>
<evidence type="ECO:0000313" key="11">
    <source>
        <dbReference type="EMBL" id="CAB4955271.1"/>
    </source>
</evidence>
<dbReference type="SUPFAM" id="SSF54534">
    <property type="entry name" value="FKBP-like"/>
    <property type="match status" value="1"/>
</dbReference>
<dbReference type="Pfam" id="PF00254">
    <property type="entry name" value="FKBP_C"/>
    <property type="match status" value="1"/>
</dbReference>
<dbReference type="PANTHER" id="PTHR45779">
    <property type="entry name" value="PEPTIDYLPROLYL ISOMERASE"/>
    <property type="match status" value="1"/>
</dbReference>
<name>A0A6J6AAG2_9ZZZZ</name>
<dbReference type="InterPro" id="IPR001179">
    <property type="entry name" value="PPIase_FKBP_dom"/>
</dbReference>
<gene>
    <name evidence="8" type="ORF">UFOPK2656_03004</name>
    <name evidence="9" type="ORF">UFOPK3099_00336</name>
    <name evidence="10" type="ORF">UFOPK3267_00423</name>
    <name evidence="11" type="ORF">UFOPK3651_03129</name>
    <name evidence="12" type="ORF">UFOPK3931_00712</name>
    <name evidence="7" type="ORF">UFOPK4189_02798</name>
</gene>
<dbReference type="EMBL" id="CAFBMT010000030">
    <property type="protein sequence ID" value="CAB4955271.1"/>
    <property type="molecule type" value="Genomic_DNA"/>
</dbReference>